<evidence type="ECO:0000256" key="1">
    <source>
        <dbReference type="ARBA" id="ARBA00023015"/>
    </source>
</evidence>
<keyword evidence="3" id="KW-0804">Transcription</keyword>
<comment type="caution">
    <text evidence="5">The sequence shown here is derived from an EMBL/GenBank/DDBJ whole genome shotgun (WGS) entry which is preliminary data.</text>
</comment>
<proteinExistence type="predicted"/>
<gene>
    <name evidence="5" type="ORF">Aco04nite_81750</name>
</gene>
<protein>
    <submittedName>
        <fullName evidence="5">AraC family transcriptional regulator</fullName>
    </submittedName>
</protein>
<dbReference type="InterPro" id="IPR018060">
    <property type="entry name" value="HTH_AraC"/>
</dbReference>
<evidence type="ECO:0000313" key="5">
    <source>
        <dbReference type="EMBL" id="GIM82479.1"/>
    </source>
</evidence>
<keyword evidence="1" id="KW-0805">Transcription regulation</keyword>
<dbReference type="RefSeq" id="WP_213002546.1">
    <property type="nucleotide sequence ID" value="NZ_BAAATW010000002.1"/>
</dbReference>
<dbReference type="PANTHER" id="PTHR46796">
    <property type="entry name" value="HTH-TYPE TRANSCRIPTIONAL ACTIVATOR RHAS-RELATED"/>
    <property type="match status" value="1"/>
</dbReference>
<evidence type="ECO:0000256" key="3">
    <source>
        <dbReference type="ARBA" id="ARBA00023163"/>
    </source>
</evidence>
<feature type="domain" description="HTH araC/xylS-type" evidence="4">
    <location>
        <begin position="8"/>
        <end position="106"/>
    </location>
</feature>
<dbReference type="InterPro" id="IPR050204">
    <property type="entry name" value="AraC_XylS_family_regulators"/>
</dbReference>
<dbReference type="PROSITE" id="PS00041">
    <property type="entry name" value="HTH_ARAC_FAMILY_1"/>
    <property type="match status" value="1"/>
</dbReference>
<name>A0A919T1P1_9ACTN</name>
<dbReference type="InterPro" id="IPR009057">
    <property type="entry name" value="Homeodomain-like_sf"/>
</dbReference>
<dbReference type="GO" id="GO:0003700">
    <property type="term" value="F:DNA-binding transcription factor activity"/>
    <property type="evidence" value="ECO:0007669"/>
    <property type="project" value="InterPro"/>
</dbReference>
<dbReference type="AlphaFoldDB" id="A0A919T1P1"/>
<dbReference type="EMBL" id="BOQP01000051">
    <property type="protein sequence ID" value="GIM82479.1"/>
    <property type="molecule type" value="Genomic_DNA"/>
</dbReference>
<dbReference type="PROSITE" id="PS01124">
    <property type="entry name" value="HTH_ARAC_FAMILY_2"/>
    <property type="match status" value="1"/>
</dbReference>
<reference evidence="5" key="1">
    <citation type="submission" date="2021-03" db="EMBL/GenBank/DDBJ databases">
        <title>Whole genome shotgun sequence of Actinoplanes consettensis NBRC 14913.</title>
        <authorList>
            <person name="Komaki H."/>
            <person name="Tamura T."/>
        </authorList>
    </citation>
    <scope>NUCLEOTIDE SEQUENCE</scope>
    <source>
        <strain evidence="5">NBRC 14913</strain>
    </source>
</reference>
<dbReference type="Gene3D" id="1.10.10.60">
    <property type="entry name" value="Homeodomain-like"/>
    <property type="match status" value="2"/>
</dbReference>
<dbReference type="SUPFAM" id="SSF46689">
    <property type="entry name" value="Homeodomain-like"/>
    <property type="match status" value="2"/>
</dbReference>
<evidence type="ECO:0000313" key="6">
    <source>
        <dbReference type="Proteomes" id="UP000680865"/>
    </source>
</evidence>
<dbReference type="InterPro" id="IPR018062">
    <property type="entry name" value="HTH_AraC-typ_CS"/>
</dbReference>
<organism evidence="5 6">
    <name type="scientific">Winogradskya consettensis</name>
    <dbReference type="NCBI Taxonomy" id="113560"/>
    <lineage>
        <taxon>Bacteria</taxon>
        <taxon>Bacillati</taxon>
        <taxon>Actinomycetota</taxon>
        <taxon>Actinomycetes</taxon>
        <taxon>Micromonosporales</taxon>
        <taxon>Micromonosporaceae</taxon>
        <taxon>Winogradskya</taxon>
    </lineage>
</organism>
<keyword evidence="6" id="KW-1185">Reference proteome</keyword>
<sequence length="244" mass="26416">MSAEEAAIRAICLMREKLGENLTLDDLARAAMFSKFHFSRVFQKVSGISPGHFLSAVRIKEAQRLLATTPRTVADIGATVGYTSLGTFTSKFSRSVGLSPGAFRHQYSRPRAPRPRYTPPVCGATISGELNALSNIDQGPTFVGLFPEPIAEGFPTSWTIVNRPGPYQLYGIGRGTWHVVAHCLGPEFGGSRPGPARGARCEVGARSGPVSFQPRQYVRTVDITLHTLREFDPPALLSMPAAMS</sequence>
<dbReference type="GO" id="GO:0043565">
    <property type="term" value="F:sequence-specific DNA binding"/>
    <property type="evidence" value="ECO:0007669"/>
    <property type="project" value="InterPro"/>
</dbReference>
<keyword evidence="2" id="KW-0238">DNA-binding</keyword>
<evidence type="ECO:0000256" key="2">
    <source>
        <dbReference type="ARBA" id="ARBA00023125"/>
    </source>
</evidence>
<dbReference type="Proteomes" id="UP000680865">
    <property type="component" value="Unassembled WGS sequence"/>
</dbReference>
<dbReference type="SMART" id="SM00342">
    <property type="entry name" value="HTH_ARAC"/>
    <property type="match status" value="1"/>
</dbReference>
<accession>A0A919T1P1</accession>
<evidence type="ECO:0000259" key="4">
    <source>
        <dbReference type="PROSITE" id="PS01124"/>
    </source>
</evidence>
<dbReference type="Pfam" id="PF12833">
    <property type="entry name" value="HTH_18"/>
    <property type="match status" value="1"/>
</dbReference>